<keyword evidence="1" id="KW-0812">Transmembrane</keyword>
<proteinExistence type="predicted"/>
<organism evidence="2 3">
    <name type="scientific">Mycolicibacterium sarraceniae</name>
    <dbReference type="NCBI Taxonomy" id="1534348"/>
    <lineage>
        <taxon>Bacteria</taxon>
        <taxon>Bacillati</taxon>
        <taxon>Actinomycetota</taxon>
        <taxon>Actinomycetes</taxon>
        <taxon>Mycobacteriales</taxon>
        <taxon>Mycobacteriaceae</taxon>
        <taxon>Mycolicibacterium</taxon>
    </lineage>
</organism>
<dbReference type="EMBL" id="AP022595">
    <property type="protein sequence ID" value="BBY59187.1"/>
    <property type="molecule type" value="Genomic_DNA"/>
</dbReference>
<evidence type="ECO:0000313" key="3">
    <source>
        <dbReference type="Proteomes" id="UP000466445"/>
    </source>
</evidence>
<dbReference type="AlphaFoldDB" id="A0A7I7SQC2"/>
<dbReference type="RefSeq" id="WP_163697092.1">
    <property type="nucleotide sequence ID" value="NZ_AP022595.1"/>
</dbReference>
<keyword evidence="1" id="KW-1133">Transmembrane helix</keyword>
<feature type="transmembrane region" description="Helical" evidence="1">
    <location>
        <begin position="12"/>
        <end position="35"/>
    </location>
</feature>
<evidence type="ECO:0000256" key="1">
    <source>
        <dbReference type="SAM" id="Phobius"/>
    </source>
</evidence>
<accession>A0A7I7SQC2</accession>
<sequence>MTATQPRPRVVSMAFWCWLSAAILLLLGGLLTLFSHGPVPVFFRGAGVLWIVSGALLSYLAGRARSGDTRFRRAAVALSIALAVLLALFSVMTRGLVWLVVLVLVTVAAVLVIRPSAQEWYQPEDSPEPDA</sequence>
<protein>
    <submittedName>
        <fullName evidence="2">Uncharacterized protein</fullName>
    </submittedName>
</protein>
<dbReference type="Proteomes" id="UP000466445">
    <property type="component" value="Chromosome"/>
</dbReference>
<keyword evidence="1" id="KW-0472">Membrane</keyword>
<name>A0A7I7SQC2_9MYCO</name>
<evidence type="ECO:0000313" key="2">
    <source>
        <dbReference type="EMBL" id="BBY59187.1"/>
    </source>
</evidence>
<dbReference type="KEGG" id="msar:MSAR_23230"/>
<feature type="transmembrane region" description="Helical" evidence="1">
    <location>
        <begin position="96"/>
        <end position="113"/>
    </location>
</feature>
<reference evidence="2 3" key="1">
    <citation type="journal article" date="2019" name="Emerg. Microbes Infect.">
        <title>Comprehensive subspecies identification of 175 nontuberculous mycobacteria species based on 7547 genomic profiles.</title>
        <authorList>
            <person name="Matsumoto Y."/>
            <person name="Kinjo T."/>
            <person name="Motooka D."/>
            <person name="Nabeya D."/>
            <person name="Jung N."/>
            <person name="Uechi K."/>
            <person name="Horii T."/>
            <person name="Iida T."/>
            <person name="Fujita J."/>
            <person name="Nakamura S."/>
        </authorList>
    </citation>
    <scope>NUCLEOTIDE SEQUENCE [LARGE SCALE GENOMIC DNA]</scope>
    <source>
        <strain evidence="2 3">JCM 30395</strain>
    </source>
</reference>
<feature type="transmembrane region" description="Helical" evidence="1">
    <location>
        <begin position="41"/>
        <end position="62"/>
    </location>
</feature>
<feature type="transmembrane region" description="Helical" evidence="1">
    <location>
        <begin position="74"/>
        <end position="90"/>
    </location>
</feature>
<keyword evidence="3" id="KW-1185">Reference proteome</keyword>
<gene>
    <name evidence="2" type="ORF">MSAR_23230</name>
</gene>